<name>A0ABN8VC79_STRGL</name>
<proteinExistence type="predicted"/>
<evidence type="ECO:0000313" key="3">
    <source>
        <dbReference type="Proteomes" id="UP001154015"/>
    </source>
</evidence>
<evidence type="ECO:0000256" key="1">
    <source>
        <dbReference type="SAM" id="MobiDB-lite"/>
    </source>
</evidence>
<organism evidence="2 3">
    <name type="scientific">Streptomyces globisporus</name>
    <dbReference type="NCBI Taxonomy" id="1908"/>
    <lineage>
        <taxon>Bacteria</taxon>
        <taxon>Bacillati</taxon>
        <taxon>Actinomycetota</taxon>
        <taxon>Actinomycetes</taxon>
        <taxon>Kitasatosporales</taxon>
        <taxon>Streptomycetaceae</taxon>
        <taxon>Streptomyces</taxon>
    </lineage>
</organism>
<dbReference type="RefSeq" id="WP_318575556.1">
    <property type="nucleotide sequence ID" value="NZ_CAKXYP010000025.1"/>
</dbReference>
<evidence type="ECO:0000313" key="2">
    <source>
        <dbReference type="EMBL" id="CAH9419591.1"/>
    </source>
</evidence>
<evidence type="ECO:0008006" key="4">
    <source>
        <dbReference type="Google" id="ProtNLM"/>
    </source>
</evidence>
<accession>A0ABN8VC79</accession>
<comment type="caution">
    <text evidence="2">The sequence shown here is derived from an EMBL/GenBank/DDBJ whole genome shotgun (WGS) entry which is preliminary data.</text>
</comment>
<dbReference type="EMBL" id="CAKXYP010000025">
    <property type="protein sequence ID" value="CAH9419591.1"/>
    <property type="molecule type" value="Genomic_DNA"/>
</dbReference>
<sequence length="102" mass="11502">MPGDKYEKYGRPIPPADPNQEYMTVQETAHVLSVSVSWLRRFLRDHPKMHSRLGRRIVTDRADRAAIYGAKRLGGTAHRGSKRRPVHRSAASVRTTPLKSAA</sequence>
<reference evidence="2" key="1">
    <citation type="submission" date="2022-03" db="EMBL/GenBank/DDBJ databases">
        <authorList>
            <person name="Leyn A S."/>
        </authorList>
    </citation>
    <scope>NUCLEOTIDE SEQUENCE</scope>
    <source>
        <strain evidence="2">Streptomyces globisporus 4-3</strain>
    </source>
</reference>
<dbReference type="Proteomes" id="UP001154015">
    <property type="component" value="Unassembled WGS sequence"/>
</dbReference>
<keyword evidence="3" id="KW-1185">Reference proteome</keyword>
<gene>
    <name evidence="2" type="ORF">SGL43_06646</name>
</gene>
<feature type="region of interest" description="Disordered" evidence="1">
    <location>
        <begin position="74"/>
        <end position="102"/>
    </location>
</feature>
<feature type="compositionally biased region" description="Polar residues" evidence="1">
    <location>
        <begin position="92"/>
        <end position="102"/>
    </location>
</feature>
<protein>
    <recommendedName>
        <fullName evidence="4">DNA-binding protein</fullName>
    </recommendedName>
</protein>